<dbReference type="RefSeq" id="WP_013021541.1">
    <property type="nucleotide sequence ID" value="NC_013947.1"/>
</dbReference>
<sequence>MSNPTQAPQFQAPPTPPAPTEAPKQLRTASTFMFVLLLIGLVSMVIDFVVAGTVADTLAGKVTGLDGKPVTSSWFNPGTMYVTLVFGLIIGILGLPVRKGSNGARITGAIFAIIFTLMGLGSMAMTVLISGTADLAAKNAGLGMIVPNWYWAGGVLIGLLQVVFSILAIVKLFNSNSAAYCKAPKA</sequence>
<accession>D3Q485</accession>
<feature type="compositionally biased region" description="Pro residues" evidence="1">
    <location>
        <begin position="11"/>
        <end position="20"/>
    </location>
</feature>
<dbReference type="EMBL" id="CP001778">
    <property type="protein sequence ID" value="ADD45970.1"/>
    <property type="molecule type" value="Genomic_DNA"/>
</dbReference>
<feature type="transmembrane region" description="Helical" evidence="2">
    <location>
        <begin position="149"/>
        <end position="170"/>
    </location>
</feature>
<evidence type="ECO:0000313" key="3">
    <source>
        <dbReference type="EMBL" id="ADD45970.1"/>
    </source>
</evidence>
<dbReference type="HOGENOM" id="CLU_1453590_0_0_11"/>
<feature type="region of interest" description="Disordered" evidence="1">
    <location>
        <begin position="1"/>
        <end position="23"/>
    </location>
</feature>
<feature type="transmembrane region" description="Helical" evidence="2">
    <location>
        <begin position="109"/>
        <end position="129"/>
    </location>
</feature>
<gene>
    <name evidence="3" type="ordered locus">Snas_6354</name>
</gene>
<dbReference type="AlphaFoldDB" id="D3Q485"/>
<dbReference type="KEGG" id="sna:Snas_6354"/>
<keyword evidence="2" id="KW-0472">Membrane</keyword>
<evidence type="ECO:0000256" key="1">
    <source>
        <dbReference type="SAM" id="MobiDB-lite"/>
    </source>
</evidence>
<name>D3Q485_STANL</name>
<organism evidence="3 4">
    <name type="scientific">Stackebrandtia nassauensis (strain DSM 44728 / CIP 108903 / NRRL B-16338 / NBRC 102104 / LLR-40K-21)</name>
    <dbReference type="NCBI Taxonomy" id="446470"/>
    <lineage>
        <taxon>Bacteria</taxon>
        <taxon>Bacillati</taxon>
        <taxon>Actinomycetota</taxon>
        <taxon>Actinomycetes</taxon>
        <taxon>Glycomycetales</taxon>
        <taxon>Glycomycetaceae</taxon>
        <taxon>Stackebrandtia</taxon>
    </lineage>
</organism>
<dbReference type="Proteomes" id="UP000000844">
    <property type="component" value="Chromosome"/>
</dbReference>
<keyword evidence="2" id="KW-0812">Transmembrane</keyword>
<evidence type="ECO:0000256" key="2">
    <source>
        <dbReference type="SAM" id="Phobius"/>
    </source>
</evidence>
<feature type="transmembrane region" description="Helical" evidence="2">
    <location>
        <begin position="74"/>
        <end position="97"/>
    </location>
</feature>
<keyword evidence="2" id="KW-1133">Transmembrane helix</keyword>
<evidence type="ECO:0000313" key="4">
    <source>
        <dbReference type="Proteomes" id="UP000000844"/>
    </source>
</evidence>
<protein>
    <submittedName>
        <fullName evidence="3">Uncharacterized protein</fullName>
    </submittedName>
</protein>
<keyword evidence="4" id="KW-1185">Reference proteome</keyword>
<feature type="compositionally biased region" description="Low complexity" evidence="1">
    <location>
        <begin position="1"/>
        <end position="10"/>
    </location>
</feature>
<feature type="transmembrane region" description="Helical" evidence="2">
    <location>
        <begin position="32"/>
        <end position="54"/>
    </location>
</feature>
<proteinExistence type="predicted"/>
<reference evidence="3 4" key="1">
    <citation type="journal article" date="2009" name="Stand. Genomic Sci.">
        <title>Complete genome sequence of Stackebrandtia nassauensis type strain (LLR-40K-21).</title>
        <authorList>
            <person name="Munk C."/>
            <person name="Lapidus A."/>
            <person name="Copeland A."/>
            <person name="Jando M."/>
            <person name="Mayilraj S."/>
            <person name="Glavina Del Rio T."/>
            <person name="Nolan M."/>
            <person name="Chen F."/>
            <person name="Lucas S."/>
            <person name="Tice H."/>
            <person name="Cheng J.F."/>
            <person name="Han C."/>
            <person name="Detter J.C."/>
            <person name="Bruce D."/>
            <person name="Goodwin L."/>
            <person name="Chain P."/>
            <person name="Pitluck S."/>
            <person name="Goker M."/>
            <person name="Ovchinikova G."/>
            <person name="Pati A."/>
            <person name="Ivanova N."/>
            <person name="Mavromatis K."/>
            <person name="Chen A."/>
            <person name="Palaniappan K."/>
            <person name="Land M."/>
            <person name="Hauser L."/>
            <person name="Chang Y.J."/>
            <person name="Jeffries C.D."/>
            <person name="Bristow J."/>
            <person name="Eisen J.A."/>
            <person name="Markowitz V."/>
            <person name="Hugenholtz P."/>
            <person name="Kyrpides N.C."/>
            <person name="Klenk H.P."/>
        </authorList>
    </citation>
    <scope>NUCLEOTIDE SEQUENCE [LARGE SCALE GENOMIC DNA]</scope>
    <source>
        <strain evidence="4">DSM 44728 / CIP 108903 / NRRL B-16338 / NBRC 102104 / LLR-40K-21</strain>
    </source>
</reference>